<dbReference type="AlphaFoldDB" id="W9QVR9"/>
<reference evidence="2" key="1">
    <citation type="submission" date="2013-01" db="EMBL/GenBank/DDBJ databases">
        <title>Draft Genome Sequence of a Mulberry Tree, Morus notabilis C.K. Schneid.</title>
        <authorList>
            <person name="He N."/>
            <person name="Zhao S."/>
        </authorList>
    </citation>
    <scope>NUCLEOTIDE SEQUENCE</scope>
</reference>
<sequence>MQNERGNFMRILKIQKGDIRKVIVPGENEYRGCMNLRDASIVFFYKRRGSVVVQPRRIAAKNQVEGYLPSAEGYKTEEGKDIQRPLAKLGDWRWLYIELNGE</sequence>
<name>W9QVR9_9ROSA</name>
<keyword evidence="2" id="KW-1185">Reference proteome</keyword>
<dbReference type="EMBL" id="KE343725">
    <property type="protein sequence ID" value="EXB39511.1"/>
    <property type="molecule type" value="Genomic_DNA"/>
</dbReference>
<proteinExistence type="predicted"/>
<evidence type="ECO:0000313" key="1">
    <source>
        <dbReference type="EMBL" id="EXB39511.1"/>
    </source>
</evidence>
<accession>W9QVR9</accession>
<gene>
    <name evidence="1" type="ORF">L484_011428</name>
</gene>
<evidence type="ECO:0000313" key="2">
    <source>
        <dbReference type="Proteomes" id="UP000030645"/>
    </source>
</evidence>
<organism evidence="1 2">
    <name type="scientific">Morus notabilis</name>
    <dbReference type="NCBI Taxonomy" id="981085"/>
    <lineage>
        <taxon>Eukaryota</taxon>
        <taxon>Viridiplantae</taxon>
        <taxon>Streptophyta</taxon>
        <taxon>Embryophyta</taxon>
        <taxon>Tracheophyta</taxon>
        <taxon>Spermatophyta</taxon>
        <taxon>Magnoliopsida</taxon>
        <taxon>eudicotyledons</taxon>
        <taxon>Gunneridae</taxon>
        <taxon>Pentapetalae</taxon>
        <taxon>rosids</taxon>
        <taxon>fabids</taxon>
        <taxon>Rosales</taxon>
        <taxon>Moraceae</taxon>
        <taxon>Moreae</taxon>
        <taxon>Morus</taxon>
    </lineage>
</organism>
<protein>
    <submittedName>
        <fullName evidence="1">Uncharacterized protein</fullName>
    </submittedName>
</protein>
<dbReference type="Proteomes" id="UP000030645">
    <property type="component" value="Unassembled WGS sequence"/>
</dbReference>